<dbReference type="EMBL" id="SZQL01000002">
    <property type="protein sequence ID" value="TKK70762.1"/>
    <property type="molecule type" value="Genomic_DNA"/>
</dbReference>
<gene>
    <name evidence="1" type="ORF">FC093_03450</name>
</gene>
<sequence length="105" mass="11708">MKPKTVISLFCIIVLLFQVLPVQQLGSMLYNNQIQEELPHGGTEIGKYMKGKPDFKKDFCCTHYFAGINYIYTNATSYIHFATALPLSQAGDIQTPPPNIIPSLA</sequence>
<evidence type="ECO:0000313" key="1">
    <source>
        <dbReference type="EMBL" id="TKK70762.1"/>
    </source>
</evidence>
<dbReference type="OrthoDB" id="674637at2"/>
<dbReference type="AlphaFoldDB" id="A0A4U3L6X2"/>
<keyword evidence="2" id="KW-1185">Reference proteome</keyword>
<comment type="caution">
    <text evidence="1">The sequence shown here is derived from an EMBL/GenBank/DDBJ whole genome shotgun (WGS) entry which is preliminary data.</text>
</comment>
<protein>
    <submittedName>
        <fullName evidence="1">Uncharacterized protein</fullName>
    </submittedName>
</protein>
<evidence type="ECO:0000313" key="2">
    <source>
        <dbReference type="Proteomes" id="UP000305848"/>
    </source>
</evidence>
<dbReference type="Proteomes" id="UP000305848">
    <property type="component" value="Unassembled WGS sequence"/>
</dbReference>
<accession>A0A4U3L6X2</accession>
<proteinExistence type="predicted"/>
<reference evidence="1 2" key="1">
    <citation type="submission" date="2019-05" db="EMBL/GenBank/DDBJ databases">
        <title>Panacibacter sp. strain 17mud1-8 Genome sequencing and assembly.</title>
        <authorList>
            <person name="Chhetri G."/>
        </authorList>
    </citation>
    <scope>NUCLEOTIDE SEQUENCE [LARGE SCALE GENOMIC DNA]</scope>
    <source>
        <strain evidence="1 2">17mud1-8</strain>
    </source>
</reference>
<dbReference type="RefSeq" id="WP_137260361.1">
    <property type="nucleotide sequence ID" value="NZ_SZQL01000002.1"/>
</dbReference>
<name>A0A4U3L6X2_9BACT</name>
<organism evidence="1 2">
    <name type="scientific">Ilyomonas limi</name>
    <dbReference type="NCBI Taxonomy" id="2575867"/>
    <lineage>
        <taxon>Bacteria</taxon>
        <taxon>Pseudomonadati</taxon>
        <taxon>Bacteroidota</taxon>
        <taxon>Chitinophagia</taxon>
        <taxon>Chitinophagales</taxon>
        <taxon>Chitinophagaceae</taxon>
        <taxon>Ilyomonas</taxon>
    </lineage>
</organism>